<dbReference type="OrthoDB" id="47330at2759"/>
<evidence type="ECO:0000256" key="1">
    <source>
        <dbReference type="ARBA" id="ARBA00022737"/>
    </source>
</evidence>
<feature type="repeat" description="ANK" evidence="3">
    <location>
        <begin position="155"/>
        <end position="190"/>
    </location>
</feature>
<dbReference type="SUPFAM" id="SSF48403">
    <property type="entry name" value="Ankyrin repeat"/>
    <property type="match status" value="1"/>
</dbReference>
<dbReference type="EMBL" id="CADCXV010000502">
    <property type="protein sequence ID" value="CAB0030610.1"/>
    <property type="molecule type" value="Genomic_DNA"/>
</dbReference>
<dbReference type="PANTHER" id="PTHR24178:SF41">
    <property type="entry name" value="ANKYRIN-2 ISOFORM X1"/>
    <property type="match status" value="1"/>
</dbReference>
<dbReference type="Pfam" id="PF00023">
    <property type="entry name" value="Ank"/>
    <property type="match status" value="1"/>
</dbReference>
<protein>
    <submittedName>
        <fullName evidence="4">Uncharacterized protein</fullName>
    </submittedName>
</protein>
<keyword evidence="1" id="KW-0677">Repeat</keyword>
<gene>
    <name evidence="4" type="ORF">TBRA_LOCUS2608</name>
</gene>
<name>A0A6H5I6S0_9HYME</name>
<sequence>MVYFVRYWYFRRIFIDPFDQDPGPQVEYVDPEYVQRLTPLHLVCLKYPKDLGLLQTYFRLNDEANETLEIDARDARGNTPLHYALEYGRNRNITEKTVELLLRRGADPNLANDDGRTPLHFISRRYDFGDRFVDEFFAICGELQRTLLIDARDKWGDTPLHLALKSRLYCTGHIIELLLRRGTDPNLAGAKGFTALHILCQRQRQCWIERLQELFRISDDMGQRLLMDARDEFGRTALQWAVATFNPDVVDLLLARGAQLAADFRFPDATCLADRYRQDNDFGWGYKLELAAGALAIVERLEEAGYAIDRAAAMNIMKLFELYGIYEDTDARNGFWDHSEHCVELTKSTMIKSTLSLYDLFELRAEEAARLLTYRDYLSIASSHINLIDGMHRHFHLCETVSRGFFRSWALDPFLELTRDRLPILCCEMIIDEFKNEDLYRICLANEAQSS</sequence>
<proteinExistence type="predicted"/>
<accession>A0A6H5I6S0</accession>
<dbReference type="InterPro" id="IPR002110">
    <property type="entry name" value="Ankyrin_rpt"/>
</dbReference>
<dbReference type="AlphaFoldDB" id="A0A6H5I6S0"/>
<dbReference type="Gene3D" id="1.25.40.20">
    <property type="entry name" value="Ankyrin repeat-containing domain"/>
    <property type="match status" value="2"/>
</dbReference>
<dbReference type="SMART" id="SM00248">
    <property type="entry name" value="ANK"/>
    <property type="match status" value="4"/>
</dbReference>
<keyword evidence="2 3" id="KW-0040">ANK repeat</keyword>
<feature type="repeat" description="ANK" evidence="3">
    <location>
        <begin position="233"/>
        <end position="265"/>
    </location>
</feature>
<evidence type="ECO:0000313" key="5">
    <source>
        <dbReference type="Proteomes" id="UP000479190"/>
    </source>
</evidence>
<evidence type="ECO:0000256" key="2">
    <source>
        <dbReference type="ARBA" id="ARBA00023043"/>
    </source>
</evidence>
<dbReference type="PANTHER" id="PTHR24178">
    <property type="entry name" value="MOLTING PROTEIN MLT-4"/>
    <property type="match status" value="1"/>
</dbReference>
<feature type="repeat" description="ANK" evidence="3">
    <location>
        <begin position="76"/>
        <end position="113"/>
    </location>
</feature>
<keyword evidence="5" id="KW-1185">Reference proteome</keyword>
<reference evidence="4 5" key="1">
    <citation type="submission" date="2020-02" db="EMBL/GenBank/DDBJ databases">
        <authorList>
            <person name="Ferguson B K."/>
        </authorList>
    </citation>
    <scope>NUCLEOTIDE SEQUENCE [LARGE SCALE GENOMIC DNA]</scope>
</reference>
<dbReference type="Pfam" id="PF12796">
    <property type="entry name" value="Ank_2"/>
    <property type="match status" value="1"/>
</dbReference>
<evidence type="ECO:0000256" key="3">
    <source>
        <dbReference type="PROSITE-ProRule" id="PRU00023"/>
    </source>
</evidence>
<organism evidence="4 5">
    <name type="scientific">Trichogramma brassicae</name>
    <dbReference type="NCBI Taxonomy" id="86971"/>
    <lineage>
        <taxon>Eukaryota</taxon>
        <taxon>Metazoa</taxon>
        <taxon>Ecdysozoa</taxon>
        <taxon>Arthropoda</taxon>
        <taxon>Hexapoda</taxon>
        <taxon>Insecta</taxon>
        <taxon>Pterygota</taxon>
        <taxon>Neoptera</taxon>
        <taxon>Endopterygota</taxon>
        <taxon>Hymenoptera</taxon>
        <taxon>Apocrita</taxon>
        <taxon>Proctotrupomorpha</taxon>
        <taxon>Chalcidoidea</taxon>
        <taxon>Trichogrammatidae</taxon>
        <taxon>Trichogramma</taxon>
    </lineage>
</organism>
<evidence type="ECO:0000313" key="4">
    <source>
        <dbReference type="EMBL" id="CAB0030610.1"/>
    </source>
</evidence>
<dbReference type="PROSITE" id="PS50088">
    <property type="entry name" value="ANK_REPEAT"/>
    <property type="match status" value="3"/>
</dbReference>
<dbReference type="Proteomes" id="UP000479190">
    <property type="component" value="Unassembled WGS sequence"/>
</dbReference>
<dbReference type="InterPro" id="IPR036770">
    <property type="entry name" value="Ankyrin_rpt-contain_sf"/>
</dbReference>
<dbReference type="PROSITE" id="PS50297">
    <property type="entry name" value="ANK_REP_REGION"/>
    <property type="match status" value="3"/>
</dbReference>
<dbReference type="PRINTS" id="PR01415">
    <property type="entry name" value="ANKYRIN"/>
</dbReference>